<dbReference type="InterPro" id="IPR011608">
    <property type="entry name" value="PRD"/>
</dbReference>
<dbReference type="InterPro" id="IPR036650">
    <property type="entry name" value="CAT_RNA-bd_dom_sf"/>
</dbReference>
<dbReference type="Gene3D" id="1.20.58.1950">
    <property type="match status" value="1"/>
</dbReference>
<evidence type="ECO:0000313" key="3">
    <source>
        <dbReference type="EMBL" id="SPD91644.1"/>
    </source>
</evidence>
<dbReference type="GO" id="GO:0003723">
    <property type="term" value="F:RNA binding"/>
    <property type="evidence" value="ECO:0007669"/>
    <property type="project" value="InterPro"/>
</dbReference>
<dbReference type="Proteomes" id="UP000237923">
    <property type="component" value="Unassembled WGS sequence"/>
</dbReference>
<gene>
    <name evidence="4" type="primary">licT</name>
    <name evidence="3" type="ORF">LES8486_00628</name>
    <name evidence="4" type="ORF">LES9216_00775</name>
</gene>
<dbReference type="Gene3D" id="1.10.1790.10">
    <property type="entry name" value="PRD domain"/>
    <property type="match status" value="1"/>
</dbReference>
<evidence type="ECO:0000313" key="4">
    <source>
        <dbReference type="EMBL" id="SPE06915.1"/>
    </source>
</evidence>
<keyword evidence="1" id="KW-0677">Repeat</keyword>
<reference evidence="3 6" key="1">
    <citation type="submission" date="2018-02" db="EMBL/GenBank/DDBJ databases">
        <authorList>
            <person name="Rodrigo-Torres L."/>
            <person name="Arahal R. D."/>
            <person name="Lucena T."/>
        </authorList>
    </citation>
    <scope>NUCLEOTIDE SEQUENCE [LARGE SCALE GENOMIC DNA]</scope>
    <source>
        <strain evidence="3 6">CECT 8486</strain>
    </source>
</reference>
<evidence type="ECO:0000313" key="6">
    <source>
        <dbReference type="Proteomes" id="UP000239237"/>
    </source>
</evidence>
<dbReference type="RefSeq" id="WP_105299648.1">
    <property type="nucleotide sequence ID" value="NZ_JASDEF010000006.1"/>
</dbReference>
<dbReference type="Gene3D" id="1.20.890.100">
    <property type="match status" value="1"/>
</dbReference>
<dbReference type="Gene3D" id="2.30.24.10">
    <property type="entry name" value="CAT RNA-binding domain"/>
    <property type="match status" value="1"/>
</dbReference>
<dbReference type="AlphaFoldDB" id="A0A2N9KA25"/>
<evidence type="ECO:0000259" key="2">
    <source>
        <dbReference type="PROSITE" id="PS51372"/>
    </source>
</evidence>
<dbReference type="GO" id="GO:0006355">
    <property type="term" value="P:regulation of DNA-templated transcription"/>
    <property type="evidence" value="ECO:0007669"/>
    <property type="project" value="InterPro"/>
</dbReference>
<dbReference type="SUPFAM" id="SSF50151">
    <property type="entry name" value="SacY-like RNA-binding domain"/>
    <property type="match status" value="1"/>
</dbReference>
<proteinExistence type="predicted"/>
<dbReference type="InterPro" id="IPR004341">
    <property type="entry name" value="CAT_RNA-bd_dom"/>
</dbReference>
<reference evidence="4 5" key="2">
    <citation type="submission" date="2018-02" db="EMBL/GenBank/DDBJ databases">
        <authorList>
            <person name="Cohen D.B."/>
            <person name="Kent A.D."/>
        </authorList>
    </citation>
    <scope>NUCLEOTIDE SEQUENCE [LARGE SCALE GENOMIC DNA]</scope>
    <source>
        <strain evidence="4 5">CECT 9216</strain>
    </source>
</reference>
<dbReference type="PANTHER" id="PTHR30185">
    <property type="entry name" value="CRYPTIC BETA-GLUCOSIDE BGL OPERON ANTITERMINATOR"/>
    <property type="match status" value="1"/>
</dbReference>
<dbReference type="EMBL" id="OKQR01000001">
    <property type="protein sequence ID" value="SPD91644.1"/>
    <property type="molecule type" value="Genomic_DNA"/>
</dbReference>
<feature type="domain" description="PRD" evidence="2">
    <location>
        <begin position="170"/>
        <end position="286"/>
    </location>
</feature>
<evidence type="ECO:0000313" key="5">
    <source>
        <dbReference type="Proteomes" id="UP000237923"/>
    </source>
</evidence>
<dbReference type="SUPFAM" id="SSF63520">
    <property type="entry name" value="PTS-regulatory domain, PRD"/>
    <property type="match status" value="2"/>
</dbReference>
<accession>A0A2N9KA25</accession>
<dbReference type="PROSITE" id="PS51372">
    <property type="entry name" value="PRD_2"/>
    <property type="match status" value="2"/>
</dbReference>
<dbReference type="InterPro" id="IPR036634">
    <property type="entry name" value="PRD_sf"/>
</dbReference>
<feature type="domain" description="PRD" evidence="2">
    <location>
        <begin position="64"/>
        <end position="169"/>
    </location>
</feature>
<dbReference type="EMBL" id="OKQU01000001">
    <property type="protein sequence ID" value="SPE06915.1"/>
    <property type="molecule type" value="Genomic_DNA"/>
</dbReference>
<dbReference type="Pfam" id="PF00874">
    <property type="entry name" value="PRD"/>
    <property type="match status" value="2"/>
</dbReference>
<name>A0A2N9KA25_9LACO</name>
<protein>
    <submittedName>
        <fullName evidence="4">Transcription antiterminator LicT</fullName>
    </submittedName>
</protein>
<dbReference type="PANTHER" id="PTHR30185:SF15">
    <property type="entry name" value="CRYPTIC BETA-GLUCOSIDE BGL OPERON ANTITERMINATOR"/>
    <property type="match status" value="1"/>
</dbReference>
<dbReference type="InterPro" id="IPR050661">
    <property type="entry name" value="BglG_antiterminators"/>
</dbReference>
<evidence type="ECO:0000256" key="1">
    <source>
        <dbReference type="ARBA" id="ARBA00022737"/>
    </source>
</evidence>
<organism evidence="4 5">
    <name type="scientific">Leuconostoc suionicum</name>
    <dbReference type="NCBI Taxonomy" id="1511761"/>
    <lineage>
        <taxon>Bacteria</taxon>
        <taxon>Bacillati</taxon>
        <taxon>Bacillota</taxon>
        <taxon>Bacilli</taxon>
        <taxon>Lactobacillales</taxon>
        <taxon>Lactobacillaceae</taxon>
        <taxon>Leuconostoc</taxon>
    </lineage>
</organism>
<sequence length="286" mass="33037">MLVKRIFNNNVLLAENSEQELVIVGRGVGFKQKIGNTVDSSKIEKAYYPQDENWTRMFNEMVDTISSDYVEIASHIISTAEKSLGLSFDGYLLIGLADHIQFAVERLQKNLPIKNELLWETKHFYPDEYRIGALAVAFINEQMGVQLPEDEVGFIALKFVEKRAGPNFNEKATNMTQLIESPLTLIRHDLLPDIDSSNLNYQRLIVHLRFFVDRLLDENHVQKGENSFDNVMSQHLSENLRERYTGSYQCAQRVINYFEQQTKQQTGVNEQVYLTMHLQRIVDSSI</sequence>
<dbReference type="Pfam" id="PF03123">
    <property type="entry name" value="CAT_RBD"/>
    <property type="match status" value="1"/>
</dbReference>
<keyword evidence="6" id="KW-1185">Reference proteome</keyword>
<dbReference type="SMART" id="SM01061">
    <property type="entry name" value="CAT_RBD"/>
    <property type="match status" value="1"/>
</dbReference>
<dbReference type="Proteomes" id="UP000239237">
    <property type="component" value="Unassembled WGS sequence"/>
</dbReference>